<dbReference type="NCBIfam" id="TIGR00035">
    <property type="entry name" value="asp_race"/>
    <property type="match status" value="1"/>
</dbReference>
<dbReference type="AlphaFoldDB" id="A0A521ESW5"/>
<proteinExistence type="inferred from homology"/>
<dbReference type="PANTHER" id="PTHR21198:SF7">
    <property type="entry name" value="ASPARTATE-GLUTAMATE RACEMASE FAMILY"/>
    <property type="match status" value="1"/>
</dbReference>
<protein>
    <submittedName>
        <fullName evidence="3">Aspartate racemase</fullName>
    </submittedName>
</protein>
<keyword evidence="2" id="KW-0413">Isomerase</keyword>
<name>A0A521ESW5_9BACL</name>
<reference evidence="3 4" key="1">
    <citation type="submission" date="2017-05" db="EMBL/GenBank/DDBJ databases">
        <authorList>
            <person name="Varghese N."/>
            <person name="Submissions S."/>
        </authorList>
    </citation>
    <scope>NUCLEOTIDE SEQUENCE [LARGE SCALE GENOMIC DNA]</scope>
    <source>
        <strain evidence="3 4">DSM 45474</strain>
    </source>
</reference>
<dbReference type="GO" id="GO:0047661">
    <property type="term" value="F:amino-acid racemase activity"/>
    <property type="evidence" value="ECO:0007669"/>
    <property type="project" value="InterPro"/>
</dbReference>
<evidence type="ECO:0000256" key="1">
    <source>
        <dbReference type="ARBA" id="ARBA00007847"/>
    </source>
</evidence>
<dbReference type="SUPFAM" id="SSF53681">
    <property type="entry name" value="Aspartate/glutamate racemase"/>
    <property type="match status" value="2"/>
</dbReference>
<evidence type="ECO:0000313" key="4">
    <source>
        <dbReference type="Proteomes" id="UP000315636"/>
    </source>
</evidence>
<dbReference type="EMBL" id="FXTI01000010">
    <property type="protein sequence ID" value="SMO86994.1"/>
    <property type="molecule type" value="Genomic_DNA"/>
</dbReference>
<gene>
    <name evidence="3" type="ORF">SAMN06264849_110105</name>
</gene>
<dbReference type="InterPro" id="IPR015942">
    <property type="entry name" value="Asp/Glu/hydantoin_racemase"/>
</dbReference>
<evidence type="ECO:0000256" key="2">
    <source>
        <dbReference type="ARBA" id="ARBA00023235"/>
    </source>
</evidence>
<keyword evidence="4" id="KW-1185">Reference proteome</keyword>
<organism evidence="3 4">
    <name type="scientific">Melghirimyces algeriensis</name>
    <dbReference type="NCBI Taxonomy" id="910412"/>
    <lineage>
        <taxon>Bacteria</taxon>
        <taxon>Bacillati</taxon>
        <taxon>Bacillota</taxon>
        <taxon>Bacilli</taxon>
        <taxon>Bacillales</taxon>
        <taxon>Thermoactinomycetaceae</taxon>
        <taxon>Melghirimyces</taxon>
    </lineage>
</organism>
<dbReference type="OrthoDB" id="9803739at2"/>
<comment type="similarity">
    <text evidence="1">Belongs to the aspartate/glutamate racemases family.</text>
</comment>
<dbReference type="InterPro" id="IPR001920">
    <property type="entry name" value="Asp/Glu_race"/>
</dbReference>
<dbReference type="InterPro" id="IPR004380">
    <property type="entry name" value="Asp_race"/>
</dbReference>
<dbReference type="Gene3D" id="3.40.50.1860">
    <property type="match status" value="2"/>
</dbReference>
<sequence>MNTIGIIGGMSWESTAIYYRLLNKGIRDHLGGLHSAKIRMESFDFSEIEQLQREGKWTEAGSQLAEAGIRLESVGADVLLIATNTMHKVADMVESAVSIPLLHIADSTGERIKKAGIRRVALLGTKFTMEQDFYRGRLKEHYGLEVLIPEPEDRDTVHRVIFKELCQGHIREESRQAYLNIIHRMLSKGAEGVIFGCTEIGLLLSEEKVPVPVFDTTRIHAEAAVHWALGSKD</sequence>
<dbReference type="RefSeq" id="WP_142506379.1">
    <property type="nucleotide sequence ID" value="NZ_FXTI01000010.1"/>
</dbReference>
<accession>A0A521ESW5</accession>
<evidence type="ECO:0000313" key="3">
    <source>
        <dbReference type="EMBL" id="SMO86994.1"/>
    </source>
</evidence>
<dbReference type="PANTHER" id="PTHR21198">
    <property type="entry name" value="GLUTAMATE RACEMASE"/>
    <property type="match status" value="1"/>
</dbReference>
<dbReference type="Pfam" id="PF01177">
    <property type="entry name" value="Asp_Glu_race"/>
    <property type="match status" value="1"/>
</dbReference>
<dbReference type="Proteomes" id="UP000315636">
    <property type="component" value="Unassembled WGS sequence"/>
</dbReference>